<name>A0ABX1RSQ8_9FLAO</name>
<gene>
    <name evidence="2" type="ORF">HHX25_00720</name>
</gene>
<keyword evidence="3" id="KW-1185">Reference proteome</keyword>
<dbReference type="PROSITE" id="PS51257">
    <property type="entry name" value="PROKAR_LIPOPROTEIN"/>
    <property type="match status" value="1"/>
</dbReference>
<proteinExistence type="predicted"/>
<dbReference type="Gene3D" id="2.60.120.260">
    <property type="entry name" value="Galactose-binding domain-like"/>
    <property type="match status" value="1"/>
</dbReference>
<organism evidence="2 3">
    <name type="scientific">Flavivirga algicola</name>
    <dbReference type="NCBI Taxonomy" id="2729136"/>
    <lineage>
        <taxon>Bacteria</taxon>
        <taxon>Pseudomonadati</taxon>
        <taxon>Bacteroidota</taxon>
        <taxon>Flavobacteriia</taxon>
        <taxon>Flavobacteriales</taxon>
        <taxon>Flavobacteriaceae</taxon>
        <taxon>Flavivirga</taxon>
    </lineage>
</organism>
<dbReference type="EMBL" id="JABBHF010000001">
    <property type="protein sequence ID" value="NMH86015.1"/>
    <property type="molecule type" value="Genomic_DNA"/>
</dbReference>
<feature type="chain" id="PRO_5046207239" description="DUF5689 domain-containing protein" evidence="1">
    <location>
        <begin position="16"/>
        <end position="553"/>
    </location>
</feature>
<protein>
    <recommendedName>
        <fullName evidence="4">DUF5689 domain-containing protein</fullName>
    </recommendedName>
</protein>
<dbReference type="RefSeq" id="WP_169669069.1">
    <property type="nucleotide sequence ID" value="NZ_JABBHF010000001.1"/>
</dbReference>
<dbReference type="Proteomes" id="UP000746690">
    <property type="component" value="Unassembled WGS sequence"/>
</dbReference>
<sequence>MKKSLIYIKSLVALAVLMLGCDETLDRSLTPADQISAIVVELQDEQSVNPNDNSGLASAYSTFVGNTVTLSSSTPDENVAERIWSIPQLLSVSSLDFEDIVDMGPVTTSFSRANNTTNLGEQTGIPIVLTETLTNGDINRYETQIQVREQVTAGIIAPSVATINVPTTIQALSAAEMGLASTDLNGEGQVVLEWDFGAGFIETPAGPVSTVVSSNVNQSFNVIFDTPTDINGEQITLTLTRNYPLQSTSVAQRSVIVVSGLTPNRGPGKDAIKLSADGNRIVVGYEEPIGDISVISAADFEISIETDEITDAPSRNIFDNISVSSIAIDAGNPNNLVLTLSSAVPSILMDNVSLSFISTLLTSQSGEEISLFLNSTVFQTGENLLGTAAYFEDQSTWSSGGFFFPNPVDTPELEFSTEVSFDGTTSMLFNSMGALLSGFPNNFGIGANVVHNGFGTLPTTSIPGEYVQSFWVYVESAAPNTFVTFFLLDFAEFNTGAQADVLPTGEWVKISGTRNIAAGGDLRALVRVVNGAITGNGKIFIDQVELRAVDDGR</sequence>
<evidence type="ECO:0000256" key="1">
    <source>
        <dbReference type="SAM" id="SignalP"/>
    </source>
</evidence>
<reference evidence="2 3" key="1">
    <citation type="submission" date="2020-04" db="EMBL/GenBank/DDBJ databases">
        <title>A Flavivirga sp. nov.</title>
        <authorList>
            <person name="Sun X."/>
        </authorList>
    </citation>
    <scope>NUCLEOTIDE SEQUENCE [LARGE SCALE GENOMIC DNA]</scope>
    <source>
        <strain evidence="2 3">Y03</strain>
    </source>
</reference>
<feature type="signal peptide" evidence="1">
    <location>
        <begin position="1"/>
        <end position="15"/>
    </location>
</feature>
<evidence type="ECO:0000313" key="3">
    <source>
        <dbReference type="Proteomes" id="UP000746690"/>
    </source>
</evidence>
<evidence type="ECO:0000313" key="2">
    <source>
        <dbReference type="EMBL" id="NMH86015.1"/>
    </source>
</evidence>
<evidence type="ECO:0008006" key="4">
    <source>
        <dbReference type="Google" id="ProtNLM"/>
    </source>
</evidence>
<keyword evidence="1" id="KW-0732">Signal</keyword>
<comment type="caution">
    <text evidence="2">The sequence shown here is derived from an EMBL/GenBank/DDBJ whole genome shotgun (WGS) entry which is preliminary data.</text>
</comment>
<accession>A0ABX1RSQ8</accession>